<dbReference type="EMBL" id="CP151261">
    <property type="protein sequence ID" value="WZH42282.1"/>
    <property type="molecule type" value="Genomic_DNA"/>
</dbReference>
<dbReference type="InterPro" id="IPR000960">
    <property type="entry name" value="Flavin_mOase"/>
</dbReference>
<reference evidence="6 7" key="1">
    <citation type="submission" date="2024-04" db="EMBL/GenBank/DDBJ databases">
        <title>Complete genome sequence of Fusarium acuminatum.</title>
        <authorList>
            <person name="Lan B."/>
        </authorList>
    </citation>
    <scope>NUCLEOTIDE SEQUENCE [LARGE SCALE GENOMIC DNA]</scope>
    <source>
        <strain evidence="6">1A</strain>
    </source>
</reference>
<protein>
    <submittedName>
        <fullName evidence="6">Flavin monooxygenase-like protein</fullName>
    </submittedName>
</protein>
<keyword evidence="5" id="KW-0560">Oxidoreductase</keyword>
<dbReference type="Gene3D" id="3.50.50.60">
    <property type="entry name" value="FAD/NAD(P)-binding domain"/>
    <property type="match status" value="3"/>
</dbReference>
<dbReference type="PRINTS" id="PR00419">
    <property type="entry name" value="ADXRDTASE"/>
</dbReference>
<organism evidence="6 7">
    <name type="scientific">Fusarium acuminatum</name>
    <dbReference type="NCBI Taxonomy" id="5515"/>
    <lineage>
        <taxon>Eukaryota</taxon>
        <taxon>Fungi</taxon>
        <taxon>Dikarya</taxon>
        <taxon>Ascomycota</taxon>
        <taxon>Pezizomycotina</taxon>
        <taxon>Sordariomycetes</taxon>
        <taxon>Hypocreomycetidae</taxon>
        <taxon>Hypocreales</taxon>
        <taxon>Nectriaceae</taxon>
        <taxon>Fusarium</taxon>
        <taxon>Fusarium tricinctum species complex</taxon>
    </lineage>
</organism>
<dbReference type="Proteomes" id="UP001489902">
    <property type="component" value="Chromosome 2"/>
</dbReference>
<evidence type="ECO:0000256" key="1">
    <source>
        <dbReference type="ARBA" id="ARBA00009183"/>
    </source>
</evidence>
<evidence type="ECO:0000256" key="5">
    <source>
        <dbReference type="ARBA" id="ARBA00023002"/>
    </source>
</evidence>
<comment type="similarity">
    <text evidence="1">Belongs to the FMO family.</text>
</comment>
<name>A0ABZ2WNI8_9HYPO</name>
<evidence type="ECO:0000256" key="2">
    <source>
        <dbReference type="ARBA" id="ARBA00022630"/>
    </source>
</evidence>
<dbReference type="InterPro" id="IPR020946">
    <property type="entry name" value="Flavin_mOase-like"/>
</dbReference>
<dbReference type="PIRSF" id="PIRSF000332">
    <property type="entry name" value="FMO"/>
    <property type="match status" value="1"/>
</dbReference>
<dbReference type="Pfam" id="PF00743">
    <property type="entry name" value="FMO-like"/>
    <property type="match status" value="2"/>
</dbReference>
<dbReference type="InterPro" id="IPR036188">
    <property type="entry name" value="FAD/NAD-bd_sf"/>
</dbReference>
<keyword evidence="3" id="KW-0274">FAD</keyword>
<evidence type="ECO:0000256" key="3">
    <source>
        <dbReference type="ARBA" id="ARBA00022827"/>
    </source>
</evidence>
<proteinExistence type="inferred from homology"/>
<dbReference type="PANTHER" id="PTHR23023">
    <property type="entry name" value="DIMETHYLANILINE MONOOXYGENASE"/>
    <property type="match status" value="1"/>
</dbReference>
<dbReference type="SUPFAM" id="SSF51905">
    <property type="entry name" value="FAD/NAD(P)-binding domain"/>
    <property type="match status" value="1"/>
</dbReference>
<evidence type="ECO:0000313" key="6">
    <source>
        <dbReference type="EMBL" id="WZH42282.1"/>
    </source>
</evidence>
<gene>
    <name evidence="6" type="ORF">QYS62_003273</name>
</gene>
<evidence type="ECO:0000313" key="7">
    <source>
        <dbReference type="Proteomes" id="UP001489902"/>
    </source>
</evidence>
<evidence type="ECO:0000256" key="4">
    <source>
        <dbReference type="ARBA" id="ARBA00022857"/>
    </source>
</evidence>
<accession>A0ABZ2WNI8</accession>
<dbReference type="InterPro" id="IPR050346">
    <property type="entry name" value="FMO-like"/>
</dbReference>
<keyword evidence="4" id="KW-0521">NADP</keyword>
<keyword evidence="2" id="KW-0285">Flavoprotein</keyword>
<sequence>MNRATVAIIGAGPSGLSMLKQLLHDGFNATLFERRSSVGGLWSYDADHGWTTAMQFTGANISKYTCGFTDYPIPDKNSFEAYRDKTVVFLGLSTTTDDLAPRVADVAKKVYVSHRSGQIIVKRFRKGTPTDLLASWRRRQISQWIAKNLPNCYRFLANSVAKLLSAQFAGMKLEPEWRLTPFRDLTVRLPGLIENCLPRLKDGSLTSIHGLKRFVGGRSIEFEDGTVLDNIDAVIFTTGYRGDFKVAPFVEKSLPKSPTYGGPPINRLYMNVFPPKYADSCAMLCYSAYGKNNGFSFSDVMNFAISNVWRGVSDLPTYSEMEQWVDEHQEWLAENWAREPTLDLSMVKQHEFQPWMHEKAGTGMENLGWGWAGWKFWWKDRKMYNLMNNGVETAHMFRYFETGKRATWEGARDEIIRQNAIVRERYSSKKRNSKQQ</sequence>
<keyword evidence="7" id="KW-1185">Reference proteome</keyword>